<dbReference type="EMBL" id="JABDTM020025589">
    <property type="protein sequence ID" value="KAH0813102.1"/>
    <property type="molecule type" value="Genomic_DNA"/>
</dbReference>
<keyword evidence="3" id="KW-1185">Reference proteome</keyword>
<sequence>MTDILWKNKKEHINKRLRIEEGTGNLPTNKKEDGKEEDKQLERIRIEEEGTDNLPTNEKEEEEENKQRTVAHSRHHKSHRNVDCNGSFERLITEIELAPSANRKLLRDGHPDRLAGASSVPMRFTDSSTVTRPPFPNFLVLENSVINPNRRERMIRGTYPRESPSTDERYCFAPGAEPDSRRARAHSKRLRGWTPPLGVTRIAMSPRLISHYHSTAGRVLVCAKDAGELIDFRTDDNRKTVEDYAHNFRRVIGTSLRSFHELTGAVAGQGNIRPPLTADVLSANWSKLHLTASTPVFTIPNAIINNGLGVPLVALGRDDGFFAVSDFAARFDKFASSYYLPTVLPLLPQSESVVSQTGDTVTHPTAAFDHVTVTCAHSITSSASSFTLEQNRWRLFHILLISRGVVDIEKSSPSVISSSFVYHLVLAR</sequence>
<reference evidence="2" key="2">
    <citation type="submission" date="2021-08" db="EMBL/GenBank/DDBJ databases">
        <authorList>
            <person name="Eriksson T."/>
        </authorList>
    </citation>
    <scope>NUCLEOTIDE SEQUENCE</scope>
    <source>
        <strain evidence="2">Stoneville</strain>
        <tissue evidence="2">Whole head</tissue>
    </source>
</reference>
<dbReference type="AlphaFoldDB" id="A0A8J6HEV0"/>
<accession>A0A8J6HEV0</accession>
<name>A0A8J6HEV0_TENMO</name>
<evidence type="ECO:0000256" key="1">
    <source>
        <dbReference type="SAM" id="MobiDB-lite"/>
    </source>
</evidence>
<evidence type="ECO:0000313" key="3">
    <source>
        <dbReference type="Proteomes" id="UP000719412"/>
    </source>
</evidence>
<comment type="caution">
    <text evidence="2">The sequence shown here is derived from an EMBL/GenBank/DDBJ whole genome shotgun (WGS) entry which is preliminary data.</text>
</comment>
<protein>
    <submittedName>
        <fullName evidence="2">Uncharacterized protein</fullName>
    </submittedName>
</protein>
<feature type="compositionally biased region" description="Basic residues" evidence="1">
    <location>
        <begin position="69"/>
        <end position="79"/>
    </location>
</feature>
<proteinExistence type="predicted"/>
<dbReference type="Proteomes" id="UP000719412">
    <property type="component" value="Unassembled WGS sequence"/>
</dbReference>
<organism evidence="2 3">
    <name type="scientific">Tenebrio molitor</name>
    <name type="common">Yellow mealworm beetle</name>
    <dbReference type="NCBI Taxonomy" id="7067"/>
    <lineage>
        <taxon>Eukaryota</taxon>
        <taxon>Metazoa</taxon>
        <taxon>Ecdysozoa</taxon>
        <taxon>Arthropoda</taxon>
        <taxon>Hexapoda</taxon>
        <taxon>Insecta</taxon>
        <taxon>Pterygota</taxon>
        <taxon>Neoptera</taxon>
        <taxon>Endopterygota</taxon>
        <taxon>Coleoptera</taxon>
        <taxon>Polyphaga</taxon>
        <taxon>Cucujiformia</taxon>
        <taxon>Tenebrionidae</taxon>
        <taxon>Tenebrio</taxon>
    </lineage>
</organism>
<gene>
    <name evidence="2" type="ORF">GEV33_009688</name>
</gene>
<feature type="compositionally biased region" description="Basic and acidic residues" evidence="1">
    <location>
        <begin position="29"/>
        <end position="48"/>
    </location>
</feature>
<feature type="region of interest" description="Disordered" evidence="1">
    <location>
        <begin position="18"/>
        <end position="82"/>
    </location>
</feature>
<feature type="region of interest" description="Disordered" evidence="1">
    <location>
        <begin position="159"/>
        <end position="188"/>
    </location>
</feature>
<evidence type="ECO:0000313" key="2">
    <source>
        <dbReference type="EMBL" id="KAH0813102.1"/>
    </source>
</evidence>
<reference evidence="2" key="1">
    <citation type="journal article" date="2020" name="J Insects Food Feed">
        <title>The yellow mealworm (Tenebrio molitor) genome: a resource for the emerging insects as food and feed industry.</title>
        <authorList>
            <person name="Eriksson T."/>
            <person name="Andere A."/>
            <person name="Kelstrup H."/>
            <person name="Emery V."/>
            <person name="Picard C."/>
        </authorList>
    </citation>
    <scope>NUCLEOTIDE SEQUENCE</scope>
    <source>
        <strain evidence="2">Stoneville</strain>
        <tissue evidence="2">Whole head</tissue>
    </source>
</reference>